<evidence type="ECO:0000256" key="3">
    <source>
        <dbReference type="ARBA" id="ARBA00023125"/>
    </source>
</evidence>
<dbReference type="PRINTS" id="PR00367">
    <property type="entry name" value="ETHRSPELEMNT"/>
</dbReference>
<accession>A0A2P6SFX6</accession>
<dbReference type="SUPFAM" id="SSF54171">
    <property type="entry name" value="DNA-binding domain"/>
    <property type="match status" value="1"/>
</dbReference>
<dbReference type="Pfam" id="PF00847">
    <property type="entry name" value="AP2"/>
    <property type="match status" value="1"/>
</dbReference>
<evidence type="ECO:0000259" key="8">
    <source>
        <dbReference type="PROSITE" id="PS51032"/>
    </source>
</evidence>
<feature type="region of interest" description="Disordered" evidence="7">
    <location>
        <begin position="161"/>
        <end position="183"/>
    </location>
</feature>
<evidence type="ECO:0000256" key="7">
    <source>
        <dbReference type="SAM" id="MobiDB-lite"/>
    </source>
</evidence>
<feature type="domain" description="AP2/ERF" evidence="8">
    <location>
        <begin position="103"/>
        <end position="160"/>
    </location>
</feature>
<dbReference type="InterPro" id="IPR016177">
    <property type="entry name" value="DNA-bd_dom_sf"/>
</dbReference>
<dbReference type="GO" id="GO:0005634">
    <property type="term" value="C:nucleus"/>
    <property type="evidence" value="ECO:0007669"/>
    <property type="project" value="UniProtKB-SubCell"/>
</dbReference>
<keyword evidence="4" id="KW-0804">Transcription</keyword>
<dbReference type="FunFam" id="3.30.730.10:FF:000001">
    <property type="entry name" value="Ethylene-responsive transcription factor 2"/>
    <property type="match status" value="1"/>
</dbReference>
<evidence type="ECO:0000256" key="4">
    <source>
        <dbReference type="ARBA" id="ARBA00023163"/>
    </source>
</evidence>
<sequence>MESSGTKMPSHSGGLPKEQEHAIIVSALKQVVRGGTTQPPPPQLHYASSSLPPTGGTDQVVIPFSDCDACQVCNMKMDDCLGYGLFRPSEQDEGKGKKMKTSKYRGVRQRPGGKWVAEIRDSRRAVRVWLGTFQTAEEAARAYDTAAIEFRGERAKLNFPLSSEASTTTTGAALTRQSMETGEVNQVTASSVKSANQEEGQSSDVKDEDIDRFIWEMLKNDDKNEDLSTRVNSNLLN</sequence>
<keyword evidence="10" id="KW-1185">Reference proteome</keyword>
<dbReference type="PANTHER" id="PTHR31190">
    <property type="entry name" value="DNA-BINDING DOMAIN"/>
    <property type="match status" value="1"/>
</dbReference>
<dbReference type="GO" id="GO:0003677">
    <property type="term" value="F:DNA binding"/>
    <property type="evidence" value="ECO:0007669"/>
    <property type="project" value="UniProtKB-KW"/>
</dbReference>
<dbReference type="PROSITE" id="PS51032">
    <property type="entry name" value="AP2_ERF"/>
    <property type="match status" value="1"/>
</dbReference>
<keyword evidence="3" id="KW-0238">DNA-binding</keyword>
<evidence type="ECO:0000256" key="5">
    <source>
        <dbReference type="ARBA" id="ARBA00023242"/>
    </source>
</evidence>
<dbReference type="InterPro" id="IPR001471">
    <property type="entry name" value="AP2/ERF_dom"/>
</dbReference>
<proteinExistence type="inferred from homology"/>
<dbReference type="Gene3D" id="3.30.730.10">
    <property type="entry name" value="AP2/ERF domain"/>
    <property type="match status" value="1"/>
</dbReference>
<evidence type="ECO:0000256" key="6">
    <source>
        <dbReference type="ARBA" id="ARBA00024343"/>
    </source>
</evidence>
<dbReference type="EMBL" id="PDCK01000039">
    <property type="protein sequence ID" value="PRQ57559.1"/>
    <property type="molecule type" value="Genomic_DNA"/>
</dbReference>
<comment type="similarity">
    <text evidence="6">Belongs to the AP2/ERF transcription factor family. ERF subfamily.</text>
</comment>
<gene>
    <name evidence="9" type="ORF">RchiOBHm_Chr1g0349631</name>
</gene>
<dbReference type="GO" id="GO:0009873">
    <property type="term" value="P:ethylene-activated signaling pathway"/>
    <property type="evidence" value="ECO:0007669"/>
    <property type="project" value="InterPro"/>
</dbReference>
<dbReference type="GO" id="GO:0003700">
    <property type="term" value="F:DNA-binding transcription factor activity"/>
    <property type="evidence" value="ECO:0007669"/>
    <property type="project" value="InterPro"/>
</dbReference>
<dbReference type="Gramene" id="PRQ57559">
    <property type="protein sequence ID" value="PRQ57559"/>
    <property type="gene ID" value="RchiOBHm_Chr1g0349631"/>
</dbReference>
<evidence type="ECO:0000256" key="2">
    <source>
        <dbReference type="ARBA" id="ARBA00023015"/>
    </source>
</evidence>
<dbReference type="OrthoDB" id="642765at2759"/>
<dbReference type="InterPro" id="IPR044808">
    <property type="entry name" value="ERF_plant"/>
</dbReference>
<protein>
    <submittedName>
        <fullName evidence="9">Putative transcription factor AP2-EREBP family</fullName>
    </submittedName>
</protein>
<dbReference type="InterPro" id="IPR036955">
    <property type="entry name" value="AP2/ERF_dom_sf"/>
</dbReference>
<dbReference type="STRING" id="74649.A0A2P6SFX6"/>
<feature type="region of interest" description="Disordered" evidence="7">
    <location>
        <begin position="33"/>
        <end position="52"/>
    </location>
</feature>
<organism evidence="9 10">
    <name type="scientific">Rosa chinensis</name>
    <name type="common">China rose</name>
    <dbReference type="NCBI Taxonomy" id="74649"/>
    <lineage>
        <taxon>Eukaryota</taxon>
        <taxon>Viridiplantae</taxon>
        <taxon>Streptophyta</taxon>
        <taxon>Embryophyta</taxon>
        <taxon>Tracheophyta</taxon>
        <taxon>Spermatophyta</taxon>
        <taxon>Magnoliopsida</taxon>
        <taxon>eudicotyledons</taxon>
        <taxon>Gunneridae</taxon>
        <taxon>Pentapetalae</taxon>
        <taxon>rosids</taxon>
        <taxon>fabids</taxon>
        <taxon>Rosales</taxon>
        <taxon>Rosaceae</taxon>
        <taxon>Rosoideae</taxon>
        <taxon>Rosoideae incertae sedis</taxon>
        <taxon>Rosa</taxon>
    </lineage>
</organism>
<evidence type="ECO:0000313" key="10">
    <source>
        <dbReference type="Proteomes" id="UP000238479"/>
    </source>
</evidence>
<dbReference type="Proteomes" id="UP000238479">
    <property type="component" value="Chromosome 1"/>
</dbReference>
<evidence type="ECO:0000313" key="9">
    <source>
        <dbReference type="EMBL" id="PRQ57559.1"/>
    </source>
</evidence>
<comment type="caution">
    <text evidence="9">The sequence shown here is derived from an EMBL/GenBank/DDBJ whole genome shotgun (WGS) entry which is preliminary data.</text>
</comment>
<dbReference type="OMA" id="NIVSCRE"/>
<keyword evidence="5" id="KW-0539">Nucleus</keyword>
<evidence type="ECO:0000256" key="1">
    <source>
        <dbReference type="ARBA" id="ARBA00004123"/>
    </source>
</evidence>
<dbReference type="SMART" id="SM00380">
    <property type="entry name" value="AP2"/>
    <property type="match status" value="1"/>
</dbReference>
<dbReference type="PANTHER" id="PTHR31190:SF475">
    <property type="entry name" value="AP2_ERF DOMAIN-CONTAINING PROTEIN"/>
    <property type="match status" value="1"/>
</dbReference>
<name>A0A2P6SFX6_ROSCH</name>
<reference evidence="9 10" key="1">
    <citation type="journal article" date="2018" name="Nat. Genet.">
        <title>The Rosa genome provides new insights in the design of modern roses.</title>
        <authorList>
            <person name="Bendahmane M."/>
        </authorList>
    </citation>
    <scope>NUCLEOTIDE SEQUENCE [LARGE SCALE GENOMIC DNA]</scope>
    <source>
        <strain evidence="10">cv. Old Blush</strain>
    </source>
</reference>
<dbReference type="CDD" id="cd00018">
    <property type="entry name" value="AP2"/>
    <property type="match status" value="1"/>
</dbReference>
<keyword evidence="2" id="KW-0805">Transcription regulation</keyword>
<dbReference type="AlphaFoldDB" id="A0A2P6SFX6"/>
<feature type="compositionally biased region" description="Low complexity" evidence="7">
    <location>
        <begin position="162"/>
        <end position="175"/>
    </location>
</feature>
<comment type="subcellular location">
    <subcellularLocation>
        <location evidence="1">Nucleus</location>
    </subcellularLocation>
</comment>